<dbReference type="SUPFAM" id="SSF53850">
    <property type="entry name" value="Periplasmic binding protein-like II"/>
    <property type="match status" value="1"/>
</dbReference>
<evidence type="ECO:0000256" key="4">
    <source>
        <dbReference type="ARBA" id="ARBA00023163"/>
    </source>
</evidence>
<gene>
    <name evidence="7" type="ORF">J4557_08320</name>
</gene>
<protein>
    <submittedName>
        <fullName evidence="7">LysR family transcriptional regulator</fullName>
    </submittedName>
</protein>
<feature type="compositionally biased region" description="Low complexity" evidence="5">
    <location>
        <begin position="319"/>
        <end position="342"/>
    </location>
</feature>
<dbReference type="Proteomes" id="UP000666915">
    <property type="component" value="Unassembled WGS sequence"/>
</dbReference>
<keyword evidence="8" id="KW-1185">Reference proteome</keyword>
<comment type="caution">
    <text evidence="7">The sequence shown here is derived from an EMBL/GenBank/DDBJ whole genome shotgun (WGS) entry which is preliminary data.</text>
</comment>
<evidence type="ECO:0000313" key="8">
    <source>
        <dbReference type="Proteomes" id="UP000666915"/>
    </source>
</evidence>
<keyword evidence="3" id="KW-0238">DNA-binding</keyword>
<proteinExistence type="inferred from homology"/>
<dbReference type="CDD" id="cd08414">
    <property type="entry name" value="PBP2_LTTR_aromatics_like"/>
    <property type="match status" value="1"/>
</dbReference>
<dbReference type="Pfam" id="PF03466">
    <property type="entry name" value="LysR_substrate"/>
    <property type="match status" value="1"/>
</dbReference>
<feature type="region of interest" description="Disordered" evidence="5">
    <location>
        <begin position="196"/>
        <end position="226"/>
    </location>
</feature>
<comment type="similarity">
    <text evidence="1">Belongs to the LysR transcriptional regulatory family.</text>
</comment>
<dbReference type="PANTHER" id="PTHR30346">
    <property type="entry name" value="TRANSCRIPTIONAL DUAL REGULATOR HCAR-RELATED"/>
    <property type="match status" value="1"/>
</dbReference>
<dbReference type="PRINTS" id="PR00039">
    <property type="entry name" value="HTHLYSR"/>
</dbReference>
<evidence type="ECO:0000259" key="6">
    <source>
        <dbReference type="PROSITE" id="PS50931"/>
    </source>
</evidence>
<keyword evidence="2" id="KW-0805">Transcription regulation</keyword>
<dbReference type="SUPFAM" id="SSF46785">
    <property type="entry name" value="Winged helix' DNA-binding domain"/>
    <property type="match status" value="1"/>
</dbReference>
<dbReference type="InterPro" id="IPR036390">
    <property type="entry name" value="WH_DNA-bd_sf"/>
</dbReference>
<feature type="region of interest" description="Disordered" evidence="5">
    <location>
        <begin position="319"/>
        <end position="358"/>
    </location>
</feature>
<dbReference type="PROSITE" id="PS50931">
    <property type="entry name" value="HTH_LYSR"/>
    <property type="match status" value="1"/>
</dbReference>
<name>A0ABS3QU61_9ACTN</name>
<sequence>MNDLESRQLRYFVAVAEELSFRRGAERLGMAQPPLSRAIRELERGLGVRLFERSTRQVRLTPAGEVLLRDARTALEALTAAARRTRNAGRPAPELRLALKADFDAGLLPQFLAAYRREAEAIPVELVLGGRGDQEAALRDGRADVAVVPELTDGRGLDVEPLLTEPRLVALAASDPLAARPSLSLADLAGRMLPDGKPAELGGLPPGPDGGDGPGRPAARGSFAESRRPVRDLTELFSLVEVGGVIWFVPVSIARRHARPGIAYRAVRDLPPAEFSIAWPQDCRSPAVAAFVRAATAVAAAAQPVLTAQPLDVARPADPAVPVEAGAPAGAAQRADGAGEAPSPGLGRSTMKPVTVRR</sequence>
<dbReference type="Gene3D" id="3.40.190.10">
    <property type="entry name" value="Periplasmic binding protein-like II"/>
    <property type="match status" value="4"/>
</dbReference>
<organism evidence="7 8">
    <name type="scientific">Actinomadura nitritigenes</name>
    <dbReference type="NCBI Taxonomy" id="134602"/>
    <lineage>
        <taxon>Bacteria</taxon>
        <taxon>Bacillati</taxon>
        <taxon>Actinomycetota</taxon>
        <taxon>Actinomycetes</taxon>
        <taxon>Streptosporangiales</taxon>
        <taxon>Thermomonosporaceae</taxon>
        <taxon>Actinomadura</taxon>
    </lineage>
</organism>
<dbReference type="InterPro" id="IPR005119">
    <property type="entry name" value="LysR_subst-bd"/>
</dbReference>
<dbReference type="InterPro" id="IPR036388">
    <property type="entry name" value="WH-like_DNA-bd_sf"/>
</dbReference>
<dbReference type="InterPro" id="IPR000847">
    <property type="entry name" value="LysR_HTH_N"/>
</dbReference>
<dbReference type="RefSeq" id="WP_208265860.1">
    <property type="nucleotide sequence ID" value="NZ_BAAAGM010000035.1"/>
</dbReference>
<dbReference type="PANTHER" id="PTHR30346:SF0">
    <property type="entry name" value="HCA OPERON TRANSCRIPTIONAL ACTIVATOR HCAR"/>
    <property type="match status" value="1"/>
</dbReference>
<feature type="domain" description="HTH lysR-type" evidence="6">
    <location>
        <begin position="4"/>
        <end position="61"/>
    </location>
</feature>
<evidence type="ECO:0000256" key="2">
    <source>
        <dbReference type="ARBA" id="ARBA00023015"/>
    </source>
</evidence>
<dbReference type="Gene3D" id="1.10.10.10">
    <property type="entry name" value="Winged helix-like DNA-binding domain superfamily/Winged helix DNA-binding domain"/>
    <property type="match status" value="1"/>
</dbReference>
<keyword evidence="4" id="KW-0804">Transcription</keyword>
<reference evidence="7 8" key="1">
    <citation type="submission" date="2021-03" db="EMBL/GenBank/DDBJ databases">
        <authorList>
            <person name="Kanchanasin P."/>
            <person name="Saeng-In P."/>
            <person name="Phongsopitanun W."/>
            <person name="Yuki M."/>
            <person name="Kudo T."/>
            <person name="Ohkuma M."/>
            <person name="Tanasupawat S."/>
        </authorList>
    </citation>
    <scope>NUCLEOTIDE SEQUENCE [LARGE SCALE GENOMIC DNA]</scope>
    <source>
        <strain evidence="7 8">L46</strain>
    </source>
</reference>
<dbReference type="EMBL" id="JAGEOK010000005">
    <property type="protein sequence ID" value="MBO2437520.1"/>
    <property type="molecule type" value="Genomic_DNA"/>
</dbReference>
<evidence type="ECO:0000256" key="5">
    <source>
        <dbReference type="SAM" id="MobiDB-lite"/>
    </source>
</evidence>
<evidence type="ECO:0000256" key="1">
    <source>
        <dbReference type="ARBA" id="ARBA00009437"/>
    </source>
</evidence>
<accession>A0ABS3QU61</accession>
<evidence type="ECO:0000313" key="7">
    <source>
        <dbReference type="EMBL" id="MBO2437520.1"/>
    </source>
</evidence>
<dbReference type="Pfam" id="PF00126">
    <property type="entry name" value="HTH_1"/>
    <property type="match status" value="1"/>
</dbReference>
<evidence type="ECO:0000256" key="3">
    <source>
        <dbReference type="ARBA" id="ARBA00023125"/>
    </source>
</evidence>